<protein>
    <recommendedName>
        <fullName evidence="4">Glycosyltransferase N-terminal domain-containing protein</fullName>
    </recommendedName>
</protein>
<sequence>MRVPATESSLTELETGEALRRTGHPRVVKTSSPAGELASVHCAWPERCPRAGEASPGGGGVLLVWRLKKMITALSDCFMKRERRRGLGGRAGVGTSVAINQHPALYIKSNHQQVQITYKIETHQRSSILIYSMEEKKMKKKPHAVCIPFPAQGHITPMLKLAKLLHSHGFYITFINTEYNHKRLLKSRLPSSSLELSEDFIFETIPDGLPPSDEDGTQDIPSLCESLALNCSSLFKDLLSRLSSPATFIISDVFMGFTSEAAVDLGIPLALFWSASACGLMAYLHYKHLIQKALVPLKDESDVSNGYLETKVEWIAGMKNMRLKDFPTFIRTTDINEIVLNYILNDMERVASASALIINTFNDLERQVLSAMSSMFTFPIYTIGPLCLLARQLPKNPLNSIGSNLWKEDMSCMEWLDGKEASSVVYVNFGSVTVMTNKQLVEFAWGLADSGHDFLWVIRTDLVRGESAVLPQEFMEKIHGRGMLTGWCPQEQVLMHPAIGGFLTHGGWNSTLESICGGVPMLCWPFFAEQQTNCRYMCSEWGIGMEIDNNVEKGEVQRLIKELMVGEKGKEMKKKVVELKEFAVKACEAGGLSCLDMEKLVSDLMSGLDLVW</sequence>
<dbReference type="InterPro" id="IPR002213">
    <property type="entry name" value="UDP_glucos_trans"/>
</dbReference>
<dbReference type="InterPro" id="IPR035595">
    <property type="entry name" value="UDP_glycos_trans_CS"/>
</dbReference>
<keyword evidence="6" id="KW-1185">Reference proteome</keyword>
<dbReference type="FunFam" id="3.40.50.2000:FF:000055">
    <property type="entry name" value="Glycosyltransferase"/>
    <property type="match status" value="1"/>
</dbReference>
<feature type="compositionally biased region" description="Low complexity" evidence="3">
    <location>
        <begin position="1"/>
        <end position="13"/>
    </location>
</feature>
<dbReference type="Pfam" id="PF26168">
    <property type="entry name" value="Glyco_transf_N"/>
    <property type="match status" value="1"/>
</dbReference>
<proteinExistence type="inferred from homology"/>
<dbReference type="SUPFAM" id="SSF53756">
    <property type="entry name" value="UDP-Glycosyltransferase/glycogen phosphorylase"/>
    <property type="match status" value="1"/>
</dbReference>
<dbReference type="Gene3D" id="3.40.50.2000">
    <property type="entry name" value="Glycogen Phosphorylase B"/>
    <property type="match status" value="2"/>
</dbReference>
<dbReference type="Pfam" id="PF00201">
    <property type="entry name" value="UDPGT"/>
    <property type="match status" value="1"/>
</dbReference>
<feature type="domain" description="Glycosyltransferase N-terminal" evidence="4">
    <location>
        <begin position="145"/>
        <end position="265"/>
    </location>
</feature>
<accession>A0A9D5H2L3</accession>
<name>A0A9D5H2L3_9LILI</name>
<evidence type="ECO:0000256" key="2">
    <source>
        <dbReference type="ARBA" id="ARBA00022679"/>
    </source>
</evidence>
<dbReference type="FunFam" id="3.40.50.2000:FF:000027">
    <property type="entry name" value="Glycosyltransferase"/>
    <property type="match status" value="1"/>
</dbReference>
<evidence type="ECO:0000313" key="5">
    <source>
        <dbReference type="EMBL" id="KAJ0960961.1"/>
    </source>
</evidence>
<evidence type="ECO:0000313" key="6">
    <source>
        <dbReference type="Proteomes" id="UP001085076"/>
    </source>
</evidence>
<organism evidence="5 6">
    <name type="scientific">Dioscorea zingiberensis</name>
    <dbReference type="NCBI Taxonomy" id="325984"/>
    <lineage>
        <taxon>Eukaryota</taxon>
        <taxon>Viridiplantae</taxon>
        <taxon>Streptophyta</taxon>
        <taxon>Embryophyta</taxon>
        <taxon>Tracheophyta</taxon>
        <taxon>Spermatophyta</taxon>
        <taxon>Magnoliopsida</taxon>
        <taxon>Liliopsida</taxon>
        <taxon>Dioscoreales</taxon>
        <taxon>Dioscoreaceae</taxon>
        <taxon>Dioscorea</taxon>
    </lineage>
</organism>
<dbReference type="OrthoDB" id="5835829at2759"/>
<dbReference type="Proteomes" id="UP001085076">
    <property type="component" value="Unassembled WGS sequence"/>
</dbReference>
<dbReference type="AlphaFoldDB" id="A0A9D5H2L3"/>
<evidence type="ECO:0000256" key="1">
    <source>
        <dbReference type="ARBA" id="ARBA00009995"/>
    </source>
</evidence>
<dbReference type="GO" id="GO:0080044">
    <property type="term" value="F:quercetin 7-O-glucosyltransferase activity"/>
    <property type="evidence" value="ECO:0007669"/>
    <property type="project" value="TreeGrafter"/>
</dbReference>
<dbReference type="EMBL" id="JAGGNH010000049">
    <property type="protein sequence ID" value="KAJ0960961.1"/>
    <property type="molecule type" value="Genomic_DNA"/>
</dbReference>
<dbReference type="GO" id="GO:0080043">
    <property type="term" value="F:quercetin 3-O-glucosyltransferase activity"/>
    <property type="evidence" value="ECO:0007669"/>
    <property type="project" value="TreeGrafter"/>
</dbReference>
<feature type="region of interest" description="Disordered" evidence="3">
    <location>
        <begin position="1"/>
        <end position="32"/>
    </location>
</feature>
<dbReference type="InterPro" id="IPR058980">
    <property type="entry name" value="Glyco_transf_N"/>
</dbReference>
<dbReference type="PANTHER" id="PTHR11926">
    <property type="entry name" value="GLUCOSYL/GLUCURONOSYL TRANSFERASES"/>
    <property type="match status" value="1"/>
</dbReference>
<dbReference type="PROSITE" id="PS00375">
    <property type="entry name" value="UDPGT"/>
    <property type="match status" value="1"/>
</dbReference>
<gene>
    <name evidence="5" type="ORF">J5N97_001065</name>
</gene>
<dbReference type="CDD" id="cd03784">
    <property type="entry name" value="GT1_Gtf-like"/>
    <property type="match status" value="1"/>
</dbReference>
<keyword evidence="2" id="KW-0808">Transferase</keyword>
<comment type="similarity">
    <text evidence="1">Belongs to the UDP-glycosyltransferase family.</text>
</comment>
<evidence type="ECO:0000259" key="4">
    <source>
        <dbReference type="Pfam" id="PF26168"/>
    </source>
</evidence>
<evidence type="ECO:0000256" key="3">
    <source>
        <dbReference type="SAM" id="MobiDB-lite"/>
    </source>
</evidence>
<comment type="caution">
    <text evidence="5">The sequence shown here is derived from an EMBL/GenBank/DDBJ whole genome shotgun (WGS) entry which is preliminary data.</text>
</comment>
<reference evidence="5 6" key="1">
    <citation type="journal article" date="2022" name="Hortic Res">
        <title>The genome of Dioscorea zingiberensis sheds light on the biosynthesis, origin and evolution of the medicinally important diosgenin saponins.</title>
        <authorList>
            <person name="Li Y."/>
            <person name="Tan C."/>
            <person name="Li Z."/>
            <person name="Guo J."/>
            <person name="Li S."/>
            <person name="Chen X."/>
            <person name="Wang C."/>
            <person name="Dai X."/>
            <person name="Yang H."/>
            <person name="Song W."/>
            <person name="Hou L."/>
            <person name="Xu J."/>
            <person name="Tong Z."/>
            <person name="Xu A."/>
            <person name="Yuan X."/>
            <person name="Wang W."/>
            <person name="Yang Q."/>
            <person name="Chen L."/>
            <person name="Sun Z."/>
            <person name="Wang K."/>
            <person name="Pan B."/>
            <person name="Chen J."/>
            <person name="Bao Y."/>
            <person name="Liu F."/>
            <person name="Qi X."/>
            <person name="Gang D.R."/>
            <person name="Wen J."/>
            <person name="Li J."/>
        </authorList>
    </citation>
    <scope>NUCLEOTIDE SEQUENCE [LARGE SCALE GENOMIC DNA]</scope>
    <source>
        <strain evidence="5">Dzin_1.0</strain>
    </source>
</reference>
<dbReference type="PANTHER" id="PTHR11926:SF774">
    <property type="entry name" value="UDP-GLYCOSYLTRANSFERASE 85A1-RELATED"/>
    <property type="match status" value="1"/>
</dbReference>